<evidence type="ECO:0000256" key="1">
    <source>
        <dbReference type="ARBA" id="ARBA00022801"/>
    </source>
</evidence>
<dbReference type="InterPro" id="IPR050300">
    <property type="entry name" value="GDXG_lipolytic_enzyme"/>
</dbReference>
<name>A0A6I4TQM1_9SPHN</name>
<dbReference type="SUPFAM" id="SSF53474">
    <property type="entry name" value="alpha/beta-Hydrolases"/>
    <property type="match status" value="1"/>
</dbReference>
<reference evidence="3 4" key="1">
    <citation type="submission" date="2019-12" db="EMBL/GenBank/DDBJ databases">
        <title>Genomic-based taxomic classification of the family Erythrobacteraceae.</title>
        <authorList>
            <person name="Xu L."/>
        </authorList>
    </citation>
    <scope>NUCLEOTIDE SEQUENCE [LARGE SCALE GENOMIC DNA]</scope>
    <source>
        <strain evidence="3 4">JCM 12189</strain>
    </source>
</reference>
<dbReference type="InterPro" id="IPR029058">
    <property type="entry name" value="AB_hydrolase_fold"/>
</dbReference>
<dbReference type="InterPro" id="IPR013094">
    <property type="entry name" value="AB_hydrolase_3"/>
</dbReference>
<proteinExistence type="predicted"/>
<dbReference type="Gene3D" id="3.40.50.1820">
    <property type="entry name" value="alpha/beta hydrolase"/>
    <property type="match status" value="1"/>
</dbReference>
<comment type="caution">
    <text evidence="3">The sequence shown here is derived from an EMBL/GenBank/DDBJ whole genome shotgun (WGS) entry which is preliminary data.</text>
</comment>
<organism evidence="3 4">
    <name type="scientific">Qipengyuania aquimaris</name>
    <dbReference type="NCBI Taxonomy" id="255984"/>
    <lineage>
        <taxon>Bacteria</taxon>
        <taxon>Pseudomonadati</taxon>
        <taxon>Pseudomonadota</taxon>
        <taxon>Alphaproteobacteria</taxon>
        <taxon>Sphingomonadales</taxon>
        <taxon>Erythrobacteraceae</taxon>
        <taxon>Qipengyuania</taxon>
    </lineage>
</organism>
<dbReference type="PANTHER" id="PTHR48081:SF8">
    <property type="entry name" value="ALPHA_BETA HYDROLASE FOLD-3 DOMAIN-CONTAINING PROTEIN-RELATED"/>
    <property type="match status" value="1"/>
</dbReference>
<sequence length="308" mass="33325">MVSLRARAFEFVLPLLGIKRFFSEPDKMDKRIAKMRRAKSPRPSKSAHSDFVIGEDTSRGYPLVSLEPRETDEKSGLHLLYFHGGGYVMDIAALHWEAIAKLCSLAGASASIPIYPLAPEVTVQTTLPAMRALYDELAQKYGAGNIAIAGDSAGGGMALALAQDLAKDGETLPNSLTLFSPWVDASASGEGMAAIDPYDKILSPQGLEACGRRYAGGLDLEDTRLSPLFGSLDDLPHTSIFVGTRDILLVDARRLRERMEAAGSPPALYREADRMQHVWMILPIPEGAAALEEAASFMRDVHKKGAAQ</sequence>
<keyword evidence="4" id="KW-1185">Reference proteome</keyword>
<evidence type="ECO:0000313" key="4">
    <source>
        <dbReference type="Proteomes" id="UP000432727"/>
    </source>
</evidence>
<accession>A0A6I4TQM1</accession>
<dbReference type="GO" id="GO:0016787">
    <property type="term" value="F:hydrolase activity"/>
    <property type="evidence" value="ECO:0007669"/>
    <property type="project" value="UniProtKB-KW"/>
</dbReference>
<feature type="domain" description="Alpha/beta hydrolase fold-3" evidence="2">
    <location>
        <begin position="79"/>
        <end position="280"/>
    </location>
</feature>
<evidence type="ECO:0000259" key="2">
    <source>
        <dbReference type="Pfam" id="PF07859"/>
    </source>
</evidence>
<dbReference type="OrthoDB" id="9806180at2"/>
<keyword evidence="1 3" id="KW-0378">Hydrolase</keyword>
<dbReference type="EMBL" id="WTYI01000001">
    <property type="protein sequence ID" value="MXO97257.1"/>
    <property type="molecule type" value="Genomic_DNA"/>
</dbReference>
<dbReference type="Proteomes" id="UP000432727">
    <property type="component" value="Unassembled WGS sequence"/>
</dbReference>
<protein>
    <submittedName>
        <fullName evidence="3">Alpha/beta hydrolase fold domain-containing protein</fullName>
    </submittedName>
</protein>
<gene>
    <name evidence="3" type="ORF">GRI34_12600</name>
</gene>
<dbReference type="Pfam" id="PF07859">
    <property type="entry name" value="Abhydrolase_3"/>
    <property type="match status" value="1"/>
</dbReference>
<dbReference type="PANTHER" id="PTHR48081">
    <property type="entry name" value="AB HYDROLASE SUPERFAMILY PROTEIN C4A8.06C"/>
    <property type="match status" value="1"/>
</dbReference>
<dbReference type="AlphaFoldDB" id="A0A6I4TQM1"/>
<evidence type="ECO:0000313" key="3">
    <source>
        <dbReference type="EMBL" id="MXO97257.1"/>
    </source>
</evidence>